<dbReference type="EMBL" id="ABDG02000015">
    <property type="protein sequence ID" value="EHK49850.1"/>
    <property type="molecule type" value="Genomic_DNA"/>
</dbReference>
<dbReference type="KEGG" id="tatv:25782555"/>
<accession>G9NGV1</accession>
<evidence type="ECO:0000313" key="2">
    <source>
        <dbReference type="Proteomes" id="UP000005426"/>
    </source>
</evidence>
<organism evidence="1 2">
    <name type="scientific">Hypocrea atroviridis (strain ATCC 20476 / IMI 206040)</name>
    <name type="common">Trichoderma atroviride</name>
    <dbReference type="NCBI Taxonomy" id="452589"/>
    <lineage>
        <taxon>Eukaryota</taxon>
        <taxon>Fungi</taxon>
        <taxon>Dikarya</taxon>
        <taxon>Ascomycota</taxon>
        <taxon>Pezizomycotina</taxon>
        <taxon>Sordariomycetes</taxon>
        <taxon>Hypocreomycetidae</taxon>
        <taxon>Hypocreales</taxon>
        <taxon>Hypocreaceae</taxon>
        <taxon>Trichoderma</taxon>
    </lineage>
</organism>
<name>G9NGV1_HYPAI</name>
<sequence>MDLQARDFTLFKSTSVLQQAKVSHPSPYQEPQIRSTAGSRYKFAETMKCSITPDLTLLRLKDRQILPASDVAYGEIVCRSSLVALRGWAIVTASLQ</sequence>
<proteinExistence type="predicted"/>
<reference evidence="1 2" key="1">
    <citation type="journal article" date="2011" name="Genome Biol.">
        <title>Comparative genome sequence analysis underscores mycoparasitism as the ancestral life style of Trichoderma.</title>
        <authorList>
            <person name="Kubicek C.P."/>
            <person name="Herrera-Estrella A."/>
            <person name="Seidl-Seiboth V."/>
            <person name="Martinez D.A."/>
            <person name="Druzhinina I.S."/>
            <person name="Thon M."/>
            <person name="Zeilinger S."/>
            <person name="Casas-Flores S."/>
            <person name="Horwitz B.A."/>
            <person name="Mukherjee P.K."/>
            <person name="Mukherjee M."/>
            <person name="Kredics L."/>
            <person name="Alcaraz L.D."/>
            <person name="Aerts A."/>
            <person name="Antal Z."/>
            <person name="Atanasova L."/>
            <person name="Cervantes-Badillo M.G."/>
            <person name="Challacombe J."/>
            <person name="Chertkov O."/>
            <person name="McCluskey K."/>
            <person name="Coulpier F."/>
            <person name="Deshpande N."/>
            <person name="von Doehren H."/>
            <person name="Ebbole D.J."/>
            <person name="Esquivel-Naranjo E.U."/>
            <person name="Fekete E."/>
            <person name="Flipphi M."/>
            <person name="Glaser F."/>
            <person name="Gomez-Rodriguez E.Y."/>
            <person name="Gruber S."/>
            <person name="Han C."/>
            <person name="Henrissat B."/>
            <person name="Hermosa R."/>
            <person name="Hernandez-Onate M."/>
            <person name="Karaffa L."/>
            <person name="Kosti I."/>
            <person name="Le Crom S."/>
            <person name="Lindquist E."/>
            <person name="Lucas S."/>
            <person name="Luebeck M."/>
            <person name="Luebeck P.S."/>
            <person name="Margeot A."/>
            <person name="Metz B."/>
            <person name="Misra M."/>
            <person name="Nevalainen H."/>
            <person name="Omann M."/>
            <person name="Packer N."/>
            <person name="Perrone G."/>
            <person name="Uresti-Rivera E.E."/>
            <person name="Salamov A."/>
            <person name="Schmoll M."/>
            <person name="Seiboth B."/>
            <person name="Shapiro H."/>
            <person name="Sukno S."/>
            <person name="Tamayo-Ramos J.A."/>
            <person name="Tisch D."/>
            <person name="Wiest A."/>
            <person name="Wilkinson H.H."/>
            <person name="Zhang M."/>
            <person name="Coutinho P.M."/>
            <person name="Kenerley C.M."/>
            <person name="Monte E."/>
            <person name="Baker S.E."/>
            <person name="Grigoriev I.V."/>
        </authorList>
    </citation>
    <scope>NUCLEOTIDE SEQUENCE [LARGE SCALE GENOMIC DNA]</scope>
    <source>
        <strain evidence="2">ATCC 20476 / IMI 206040</strain>
    </source>
</reference>
<keyword evidence="2" id="KW-1185">Reference proteome</keyword>
<protein>
    <submittedName>
        <fullName evidence="1">Uncharacterized protein</fullName>
    </submittedName>
</protein>
<dbReference type="GeneID" id="25782555"/>
<dbReference type="AlphaFoldDB" id="G9NGV1"/>
<dbReference type="HOGENOM" id="CLU_2360009_0_0_1"/>
<evidence type="ECO:0000313" key="1">
    <source>
        <dbReference type="EMBL" id="EHK49850.1"/>
    </source>
</evidence>
<dbReference type="Proteomes" id="UP000005426">
    <property type="component" value="Unassembled WGS sequence"/>
</dbReference>
<comment type="caution">
    <text evidence="1">The sequence shown here is derived from an EMBL/GenBank/DDBJ whole genome shotgun (WGS) entry which is preliminary data.</text>
</comment>
<gene>
    <name evidence="1" type="ORF">TRIATDRAFT_304127</name>
</gene>